<gene>
    <name evidence="8" type="ORF">G6011_10284</name>
</gene>
<name>A0AAD4IBL8_9PLEO</name>
<evidence type="ECO:0000259" key="7">
    <source>
        <dbReference type="PROSITE" id="PS50053"/>
    </source>
</evidence>
<evidence type="ECO:0000256" key="6">
    <source>
        <dbReference type="SAM" id="Phobius"/>
    </source>
</evidence>
<keyword evidence="4 6" id="KW-0472">Membrane</keyword>
<keyword evidence="2 6" id="KW-0812">Transmembrane</keyword>
<keyword evidence="9" id="KW-1185">Reference proteome</keyword>
<dbReference type="InterPro" id="IPR039751">
    <property type="entry name" value="HERPUD1/2"/>
</dbReference>
<dbReference type="AlphaFoldDB" id="A0AAD4IBL8"/>
<comment type="caution">
    <text evidence="8">The sequence shown here is derived from an EMBL/GenBank/DDBJ whole genome shotgun (WGS) entry which is preliminary data.</text>
</comment>
<feature type="region of interest" description="Disordered" evidence="5">
    <location>
        <begin position="527"/>
        <end position="566"/>
    </location>
</feature>
<dbReference type="SUPFAM" id="SSF54236">
    <property type="entry name" value="Ubiquitin-like"/>
    <property type="match status" value="1"/>
</dbReference>
<dbReference type="GO" id="GO:0030968">
    <property type="term" value="P:endoplasmic reticulum unfolded protein response"/>
    <property type="evidence" value="ECO:0007669"/>
    <property type="project" value="TreeGrafter"/>
</dbReference>
<feature type="compositionally biased region" description="Pro residues" evidence="5">
    <location>
        <begin position="102"/>
        <end position="127"/>
    </location>
</feature>
<dbReference type="PROSITE" id="PS50053">
    <property type="entry name" value="UBIQUITIN_2"/>
    <property type="match status" value="1"/>
</dbReference>
<feature type="compositionally biased region" description="Basic and acidic residues" evidence="5">
    <location>
        <begin position="713"/>
        <end position="757"/>
    </location>
</feature>
<evidence type="ECO:0000256" key="2">
    <source>
        <dbReference type="ARBA" id="ARBA00022692"/>
    </source>
</evidence>
<dbReference type="PANTHER" id="PTHR12943:SF27">
    <property type="entry name" value="HOMOCYSTEINE-INDUCED ENDOPLASMIC RETICULUM PROTEIN, ISOFORM A"/>
    <property type="match status" value="1"/>
</dbReference>
<feature type="region of interest" description="Disordered" evidence="5">
    <location>
        <begin position="171"/>
        <end position="235"/>
    </location>
</feature>
<dbReference type="Proteomes" id="UP001199106">
    <property type="component" value="Unassembled WGS sequence"/>
</dbReference>
<evidence type="ECO:0000256" key="3">
    <source>
        <dbReference type="ARBA" id="ARBA00022989"/>
    </source>
</evidence>
<dbReference type="InterPro" id="IPR000626">
    <property type="entry name" value="Ubiquitin-like_dom"/>
</dbReference>
<feature type="region of interest" description="Disordered" evidence="5">
    <location>
        <begin position="713"/>
        <end position="781"/>
    </location>
</feature>
<feature type="transmembrane region" description="Helical" evidence="6">
    <location>
        <begin position="596"/>
        <end position="616"/>
    </location>
</feature>
<protein>
    <recommendedName>
        <fullName evidence="7">Ubiquitin-like domain-containing protein</fullName>
    </recommendedName>
</protein>
<dbReference type="Gene3D" id="3.10.20.90">
    <property type="entry name" value="Phosphatidylinositol 3-kinase Catalytic Subunit, Chain A, domain 1"/>
    <property type="match status" value="1"/>
</dbReference>
<feature type="compositionally biased region" description="Low complexity" evidence="5">
    <location>
        <begin position="406"/>
        <end position="418"/>
    </location>
</feature>
<dbReference type="GO" id="GO:0016020">
    <property type="term" value="C:membrane"/>
    <property type="evidence" value="ECO:0007669"/>
    <property type="project" value="UniProtKB-SubCell"/>
</dbReference>
<comment type="subcellular location">
    <subcellularLocation>
        <location evidence="1">Membrane</location>
    </subcellularLocation>
</comment>
<feature type="domain" description="Ubiquitin-like" evidence="7">
    <location>
        <begin position="6"/>
        <end position="72"/>
    </location>
</feature>
<evidence type="ECO:0000256" key="4">
    <source>
        <dbReference type="ARBA" id="ARBA00023136"/>
    </source>
</evidence>
<evidence type="ECO:0000256" key="5">
    <source>
        <dbReference type="SAM" id="MobiDB-lite"/>
    </source>
</evidence>
<accession>A0AAD4IBL8</accession>
<keyword evidence="3 6" id="KW-1133">Transmembrane helix</keyword>
<dbReference type="EMBL" id="JAANER010000003">
    <property type="protein sequence ID" value="KAG9191550.1"/>
    <property type="molecule type" value="Genomic_DNA"/>
</dbReference>
<evidence type="ECO:0000256" key="1">
    <source>
        <dbReference type="ARBA" id="ARBA00004370"/>
    </source>
</evidence>
<reference evidence="8" key="1">
    <citation type="submission" date="2021-07" db="EMBL/GenBank/DDBJ databases">
        <title>Genome Resource of American Ginseng Black Spot Pathogen Alternaria panax.</title>
        <authorList>
            <person name="Qiu C."/>
            <person name="Wang W."/>
            <person name="Liu Z."/>
        </authorList>
    </citation>
    <scope>NUCLEOTIDE SEQUENCE</scope>
    <source>
        <strain evidence="8">BNCC115425</strain>
    </source>
</reference>
<feature type="compositionally biased region" description="Low complexity" evidence="5">
    <location>
        <begin position="201"/>
        <end position="225"/>
    </location>
</feature>
<dbReference type="PANTHER" id="PTHR12943">
    <property type="entry name" value="HOMOCYSTEINE-RESPONSIVE ENDOPLASMIC RETICULUM-RESIDENT UNIQUITIN-LIKE DOMAIN HERPUD PROTEIN FAMILY MEMBER"/>
    <property type="match status" value="1"/>
</dbReference>
<evidence type="ECO:0000313" key="9">
    <source>
        <dbReference type="Proteomes" id="UP001199106"/>
    </source>
</evidence>
<proteinExistence type="predicted"/>
<feature type="compositionally biased region" description="Acidic residues" evidence="5">
    <location>
        <begin position="772"/>
        <end position="781"/>
    </location>
</feature>
<feature type="region of interest" description="Disordered" evidence="5">
    <location>
        <begin position="94"/>
        <end position="149"/>
    </location>
</feature>
<feature type="region of interest" description="Disordered" evidence="5">
    <location>
        <begin position="396"/>
        <end position="426"/>
    </location>
</feature>
<evidence type="ECO:0000313" key="8">
    <source>
        <dbReference type="EMBL" id="KAG9191550.1"/>
    </source>
</evidence>
<dbReference type="InterPro" id="IPR029071">
    <property type="entry name" value="Ubiquitin-like_domsf"/>
</dbReference>
<sequence>MADEAQTINLKILSPSTEVEGGVHLADMPASTTVRELRSRIQDAAPSKPAPERMRLIYRGRVVANDADTLSKVFGADNIRECKDQSLHLVLRELPPTGNSSAPPPTRSPTVPPSPYRPPQAPAPPANPLQMNPFRTLPQARPSPLPHQLPVPAAQAHVVPIPLLPQVQQRFAQPMAHQGQQDSERIPHSTPEQPGQDMQRPADAAQGPLAGAAPLPAMGLPDLPGNGDQLLRREGVGPNGARWTVTYNQVNIPARLQQPAPAFALPHPLGFARPPIPAGLLPSTGHDSTQRLLPRIQTIFQETQRDMENVRTLLYPTREPGTQTDRPLTSNISPLSLPVWRIDHIRQHLNTINQNLNVIERALALLPTEPEVVALRRSATEIRVDALELNIMLNRQQSGPVPSPPSTSAASTGPPATGVFTDTTPGALVMTPAVPTTSQRRTQNATQTMPTDAPAELFLLSSPQGPVGLLFDQQGTYTTAPMVSTLPFQNFTNQFAQNRQLLAGLGQQIAQGSHQLHNQLANLQPTPTRQAEAGGQAHDQNQAQNQVQNQNQNQNQNANANQPEDNDRMVNVFGHLWLIFKLAAFVYFFAGGGGLYRPIMLGIVASVVYLAQVGVFQEQFNLVRRHFEALLPVGALADRVAQPNNHRQTQQRGNLSPEEAARRLLQQRRDQRFGWIRDSMRTVERAFALFIASLFPGVGERMVHAQEERERLERVAAQEDRERQEEEARRREEEAQAQREQKDEKKCEADPAMHEGLDASASAKGKERATPAEDEASSSAS</sequence>
<feature type="compositionally biased region" description="Low complexity" evidence="5">
    <location>
        <begin position="540"/>
        <end position="562"/>
    </location>
</feature>
<organism evidence="8 9">
    <name type="scientific">Alternaria panax</name>
    <dbReference type="NCBI Taxonomy" id="48097"/>
    <lineage>
        <taxon>Eukaryota</taxon>
        <taxon>Fungi</taxon>
        <taxon>Dikarya</taxon>
        <taxon>Ascomycota</taxon>
        <taxon>Pezizomycotina</taxon>
        <taxon>Dothideomycetes</taxon>
        <taxon>Pleosporomycetidae</taxon>
        <taxon>Pleosporales</taxon>
        <taxon>Pleosporineae</taxon>
        <taxon>Pleosporaceae</taxon>
        <taxon>Alternaria</taxon>
        <taxon>Alternaria sect. Panax</taxon>
    </lineage>
</organism>